<accession>A0A6J7AS68</accession>
<protein>
    <submittedName>
        <fullName evidence="1">Unannotated protein</fullName>
    </submittedName>
</protein>
<gene>
    <name evidence="1" type="ORF">UFOPK3099_02830</name>
</gene>
<name>A0A6J7AS68_9ZZZZ</name>
<sequence>MVPSSISRSCTFGVSGSTSAAWSDLYFEVKNTLAAESLRMYASSLLVSRLEQFVYTAPA</sequence>
<evidence type="ECO:0000313" key="1">
    <source>
        <dbReference type="EMBL" id="CAB4835617.1"/>
    </source>
</evidence>
<dbReference type="EMBL" id="CAFAAV010000324">
    <property type="protein sequence ID" value="CAB4835617.1"/>
    <property type="molecule type" value="Genomic_DNA"/>
</dbReference>
<organism evidence="1">
    <name type="scientific">freshwater metagenome</name>
    <dbReference type="NCBI Taxonomy" id="449393"/>
    <lineage>
        <taxon>unclassified sequences</taxon>
        <taxon>metagenomes</taxon>
        <taxon>ecological metagenomes</taxon>
    </lineage>
</organism>
<proteinExistence type="predicted"/>
<dbReference type="AlphaFoldDB" id="A0A6J7AS68"/>
<reference evidence="1" key="1">
    <citation type="submission" date="2020-05" db="EMBL/GenBank/DDBJ databases">
        <authorList>
            <person name="Chiriac C."/>
            <person name="Salcher M."/>
            <person name="Ghai R."/>
            <person name="Kavagutti S V."/>
        </authorList>
    </citation>
    <scope>NUCLEOTIDE SEQUENCE</scope>
</reference>